<dbReference type="Proteomes" id="UP001356427">
    <property type="component" value="Unassembled WGS sequence"/>
</dbReference>
<evidence type="ECO:0000313" key="4">
    <source>
        <dbReference type="Proteomes" id="UP001356427"/>
    </source>
</evidence>
<organism evidence="3 4">
    <name type="scientific">Coregonus suidteri</name>
    <dbReference type="NCBI Taxonomy" id="861788"/>
    <lineage>
        <taxon>Eukaryota</taxon>
        <taxon>Metazoa</taxon>
        <taxon>Chordata</taxon>
        <taxon>Craniata</taxon>
        <taxon>Vertebrata</taxon>
        <taxon>Euteleostomi</taxon>
        <taxon>Actinopterygii</taxon>
        <taxon>Neopterygii</taxon>
        <taxon>Teleostei</taxon>
        <taxon>Protacanthopterygii</taxon>
        <taxon>Salmoniformes</taxon>
        <taxon>Salmonidae</taxon>
        <taxon>Coregoninae</taxon>
        <taxon>Coregonus</taxon>
    </lineage>
</organism>
<keyword evidence="1" id="KW-0863">Zinc-finger</keyword>
<gene>
    <name evidence="3" type="ORF">J4Q44_G00007290</name>
</gene>
<dbReference type="PROSITE" id="PS50966">
    <property type="entry name" value="ZF_SWIM"/>
    <property type="match status" value="1"/>
</dbReference>
<protein>
    <recommendedName>
        <fullName evidence="2">SWIM-type domain-containing protein</fullName>
    </recommendedName>
</protein>
<name>A0AAN8MK84_9TELE</name>
<sequence>MEVELCTCPVGHTGAPCKHQAAVVQNFGCFSSNFLPTTPEMRAEHFKITSGANISLEFLQPLRDKNQPRGKSDTGNMPVLNKMLDDLNRLSIDDNFSEALVAMAKQFNAIKGNPSRLLSAIHCFGKSHISPVANSAAALRSAARRPGSMIPCQPTAVACRSTKAGMERISLTVGYNTKSLPVRLSGPPRFLPSVCLGNVLLLRAERIDREVGMRSWGRELRGMTALKGPSLVTALPRTSIKSL</sequence>
<dbReference type="EMBL" id="JAGTTL010000001">
    <property type="protein sequence ID" value="KAK6328751.1"/>
    <property type="molecule type" value="Genomic_DNA"/>
</dbReference>
<keyword evidence="1" id="KW-0862">Zinc</keyword>
<comment type="caution">
    <text evidence="3">The sequence shown here is derived from an EMBL/GenBank/DDBJ whole genome shotgun (WGS) entry which is preliminary data.</text>
</comment>
<dbReference type="AlphaFoldDB" id="A0AAN8MK84"/>
<dbReference type="Pfam" id="PF04434">
    <property type="entry name" value="SWIM"/>
    <property type="match status" value="1"/>
</dbReference>
<keyword evidence="1" id="KW-0479">Metal-binding</keyword>
<reference evidence="3 4" key="1">
    <citation type="submission" date="2021-04" db="EMBL/GenBank/DDBJ databases">
        <authorList>
            <person name="De Guttry C."/>
            <person name="Zahm M."/>
            <person name="Klopp C."/>
            <person name="Cabau C."/>
            <person name="Louis A."/>
            <person name="Berthelot C."/>
            <person name="Parey E."/>
            <person name="Roest Crollius H."/>
            <person name="Montfort J."/>
            <person name="Robinson-Rechavi M."/>
            <person name="Bucao C."/>
            <person name="Bouchez O."/>
            <person name="Gislard M."/>
            <person name="Lluch J."/>
            <person name="Milhes M."/>
            <person name="Lampietro C."/>
            <person name="Lopez Roques C."/>
            <person name="Donnadieu C."/>
            <person name="Braasch I."/>
            <person name="Desvignes T."/>
            <person name="Postlethwait J."/>
            <person name="Bobe J."/>
            <person name="Wedekind C."/>
            <person name="Guiguen Y."/>
        </authorList>
    </citation>
    <scope>NUCLEOTIDE SEQUENCE [LARGE SCALE GENOMIC DNA]</scope>
    <source>
        <strain evidence="3">Cs_M1</strain>
        <tissue evidence="3">Blood</tissue>
    </source>
</reference>
<evidence type="ECO:0000313" key="3">
    <source>
        <dbReference type="EMBL" id="KAK6328751.1"/>
    </source>
</evidence>
<dbReference type="PANTHER" id="PTHR35385">
    <property type="entry name" value="PROTEIN B, PUTATIVE-RELATED-RELATED"/>
    <property type="match status" value="1"/>
</dbReference>
<dbReference type="InterPro" id="IPR007527">
    <property type="entry name" value="Znf_SWIM"/>
</dbReference>
<dbReference type="PANTHER" id="PTHR35385:SF2">
    <property type="entry name" value="PROTEIN B, PUTATIVE-RELATED"/>
    <property type="match status" value="1"/>
</dbReference>
<evidence type="ECO:0000259" key="2">
    <source>
        <dbReference type="PROSITE" id="PS50966"/>
    </source>
</evidence>
<keyword evidence="4" id="KW-1185">Reference proteome</keyword>
<proteinExistence type="predicted"/>
<feature type="domain" description="SWIM-type" evidence="2">
    <location>
        <begin position="6"/>
        <end position="28"/>
    </location>
</feature>
<accession>A0AAN8MK84</accession>
<dbReference type="GO" id="GO:0008270">
    <property type="term" value="F:zinc ion binding"/>
    <property type="evidence" value="ECO:0007669"/>
    <property type="project" value="UniProtKB-KW"/>
</dbReference>
<evidence type="ECO:0000256" key="1">
    <source>
        <dbReference type="PROSITE-ProRule" id="PRU00325"/>
    </source>
</evidence>